<gene>
    <name evidence="5" type="primary">cnp1</name>
    <name evidence="5" type="ORF">TNIN_61141</name>
</gene>
<dbReference type="PANTHER" id="PTHR45810">
    <property type="entry name" value="HISTONE H3.2"/>
    <property type="match status" value="1"/>
</dbReference>
<dbReference type="GO" id="GO:0030527">
    <property type="term" value="F:structural constituent of chromatin"/>
    <property type="evidence" value="ECO:0007669"/>
    <property type="project" value="InterPro"/>
</dbReference>
<dbReference type="SMART" id="SM00428">
    <property type="entry name" value="H3"/>
    <property type="match status" value="1"/>
</dbReference>
<evidence type="ECO:0000259" key="3">
    <source>
        <dbReference type="Pfam" id="PF00125"/>
    </source>
</evidence>
<evidence type="ECO:0000313" key="6">
    <source>
        <dbReference type="Proteomes" id="UP000886998"/>
    </source>
</evidence>
<dbReference type="PRINTS" id="PR00622">
    <property type="entry name" value="HISTONEH3"/>
</dbReference>
<dbReference type="Proteomes" id="UP000886998">
    <property type="component" value="Unassembled WGS sequence"/>
</dbReference>
<name>A0A8X6MHV7_9ARAC</name>
<dbReference type="Gene3D" id="1.10.20.10">
    <property type="entry name" value="Histone, subunit A"/>
    <property type="match status" value="1"/>
</dbReference>
<dbReference type="SUPFAM" id="SSF47113">
    <property type="entry name" value="Histone-fold"/>
    <property type="match status" value="1"/>
</dbReference>
<dbReference type="OrthoDB" id="6415168at2759"/>
<comment type="similarity">
    <text evidence="1">Belongs to the histone H3 family.</text>
</comment>
<accession>A0A8X6MHV7</accession>
<sequence>MLLNALFYKSFLHFSETSDEDELPETQYVQRISTPARDEVPRFSFKITKEKAKMKRKERRFRTEELDSKEEVQLHTSLPSTSRQADIIEASYRDAERLKRALKRKKQVRSARVNRRNLYLNIDREIRKLRKSTHLLVPKVSFSRVVKELCDRMTHVGLRWQEQALEALKECTEYYLVALFEDAQICAFHNGRSTIMKRDLQLAQKRNNSWGNFSHWIRNNSKRLNWPLSRVIVLYPGKDGIERVAKLRVANGFVIRPLQRIYPLEMSVSDLPSDMALGENFPEPNKGPEVPRPSPPAPNPVPEVSRPVKQTRCGRRIVPRQRLNL</sequence>
<feature type="compositionally biased region" description="Pro residues" evidence="2">
    <location>
        <begin position="290"/>
        <end position="301"/>
    </location>
</feature>
<evidence type="ECO:0000259" key="4">
    <source>
        <dbReference type="Pfam" id="PF18701"/>
    </source>
</evidence>
<dbReference type="InterPro" id="IPR007125">
    <property type="entry name" value="H2A/H2B/H3"/>
</dbReference>
<feature type="domain" description="DUF5641" evidence="4">
    <location>
        <begin position="217"/>
        <end position="264"/>
    </location>
</feature>
<evidence type="ECO:0000313" key="5">
    <source>
        <dbReference type="EMBL" id="GFS57689.1"/>
    </source>
</evidence>
<feature type="domain" description="Core Histone H2A/H2B/H3" evidence="3">
    <location>
        <begin position="123"/>
        <end position="204"/>
    </location>
</feature>
<dbReference type="PANTHER" id="PTHR45810:SF1">
    <property type="entry name" value="HISTONE H3-LIKE CENTROMERIC PROTEIN A"/>
    <property type="match status" value="1"/>
</dbReference>
<dbReference type="GO" id="GO:0046982">
    <property type="term" value="F:protein heterodimerization activity"/>
    <property type="evidence" value="ECO:0007669"/>
    <property type="project" value="InterPro"/>
</dbReference>
<evidence type="ECO:0000256" key="2">
    <source>
        <dbReference type="SAM" id="MobiDB-lite"/>
    </source>
</evidence>
<proteinExistence type="inferred from homology"/>
<dbReference type="CDD" id="cd22911">
    <property type="entry name" value="HFD_H3"/>
    <property type="match status" value="1"/>
</dbReference>
<protein>
    <submittedName>
        <fullName evidence="5">Histone H3-like centromeric protein cnp1</fullName>
    </submittedName>
</protein>
<dbReference type="GO" id="GO:0003677">
    <property type="term" value="F:DNA binding"/>
    <property type="evidence" value="ECO:0007669"/>
    <property type="project" value="InterPro"/>
</dbReference>
<dbReference type="EMBL" id="BMAV01027275">
    <property type="protein sequence ID" value="GFS57689.1"/>
    <property type="molecule type" value="Genomic_DNA"/>
</dbReference>
<comment type="caution">
    <text evidence="5">The sequence shown here is derived from an EMBL/GenBank/DDBJ whole genome shotgun (WGS) entry which is preliminary data.</text>
</comment>
<dbReference type="InterPro" id="IPR000164">
    <property type="entry name" value="Histone_H3/CENP-A"/>
</dbReference>
<keyword evidence="6" id="KW-1185">Reference proteome</keyword>
<dbReference type="Pfam" id="PF00125">
    <property type="entry name" value="Histone"/>
    <property type="match status" value="1"/>
</dbReference>
<dbReference type="Pfam" id="PF18701">
    <property type="entry name" value="DUF5641"/>
    <property type="match status" value="1"/>
</dbReference>
<dbReference type="InterPro" id="IPR040676">
    <property type="entry name" value="DUF5641"/>
</dbReference>
<feature type="region of interest" description="Disordered" evidence="2">
    <location>
        <begin position="275"/>
        <end position="325"/>
    </location>
</feature>
<reference evidence="5" key="1">
    <citation type="submission" date="2020-08" db="EMBL/GenBank/DDBJ databases">
        <title>Multicomponent nature underlies the extraordinary mechanical properties of spider dragline silk.</title>
        <authorList>
            <person name="Kono N."/>
            <person name="Nakamura H."/>
            <person name="Mori M."/>
            <person name="Yoshida Y."/>
            <person name="Ohtoshi R."/>
            <person name="Malay A.D."/>
            <person name="Moran D.A.P."/>
            <person name="Tomita M."/>
            <person name="Numata K."/>
            <person name="Arakawa K."/>
        </authorList>
    </citation>
    <scope>NUCLEOTIDE SEQUENCE</scope>
</reference>
<dbReference type="GO" id="GO:0000786">
    <property type="term" value="C:nucleosome"/>
    <property type="evidence" value="ECO:0007669"/>
    <property type="project" value="InterPro"/>
</dbReference>
<dbReference type="InterPro" id="IPR009072">
    <property type="entry name" value="Histone-fold"/>
</dbReference>
<evidence type="ECO:0000256" key="1">
    <source>
        <dbReference type="ARBA" id="ARBA00010343"/>
    </source>
</evidence>
<organism evidence="5 6">
    <name type="scientific">Trichonephila inaurata madagascariensis</name>
    <dbReference type="NCBI Taxonomy" id="2747483"/>
    <lineage>
        <taxon>Eukaryota</taxon>
        <taxon>Metazoa</taxon>
        <taxon>Ecdysozoa</taxon>
        <taxon>Arthropoda</taxon>
        <taxon>Chelicerata</taxon>
        <taxon>Arachnida</taxon>
        <taxon>Araneae</taxon>
        <taxon>Araneomorphae</taxon>
        <taxon>Entelegynae</taxon>
        <taxon>Araneoidea</taxon>
        <taxon>Nephilidae</taxon>
        <taxon>Trichonephila</taxon>
        <taxon>Trichonephila inaurata</taxon>
    </lineage>
</organism>
<dbReference type="AlphaFoldDB" id="A0A8X6MHV7"/>